<keyword evidence="3" id="KW-0813">Transport</keyword>
<dbReference type="GO" id="GO:0005261">
    <property type="term" value="F:monoatomic cation channel activity"/>
    <property type="evidence" value="ECO:0007669"/>
    <property type="project" value="TreeGrafter"/>
</dbReference>
<evidence type="ECO:0000313" key="15">
    <source>
        <dbReference type="Proteomes" id="UP000050794"/>
    </source>
</evidence>
<evidence type="ECO:0000256" key="6">
    <source>
        <dbReference type="ARBA" id="ARBA00022989"/>
    </source>
</evidence>
<keyword evidence="8" id="KW-0472">Membrane</keyword>
<dbReference type="PANTHER" id="PTHR13167">
    <property type="entry name" value="PIEZO-TYPE MECHANOSENSITIVE ION CHANNEL COMPONENT"/>
    <property type="match status" value="1"/>
</dbReference>
<dbReference type="GO" id="GO:0008381">
    <property type="term" value="F:mechanosensitive monoatomic ion channel activity"/>
    <property type="evidence" value="ECO:0007669"/>
    <property type="project" value="InterPro"/>
</dbReference>
<evidence type="ECO:0000256" key="5">
    <source>
        <dbReference type="ARBA" id="ARBA00022692"/>
    </source>
</evidence>
<evidence type="ECO:0000256" key="7">
    <source>
        <dbReference type="ARBA" id="ARBA00023065"/>
    </source>
</evidence>
<dbReference type="PANTHER" id="PTHR13167:SF25">
    <property type="entry name" value="PIEZO-TYPE MECHANOSENSITIVE ION CHANNEL COMPONENT"/>
    <property type="match status" value="1"/>
</dbReference>
<evidence type="ECO:0000256" key="9">
    <source>
        <dbReference type="ARBA" id="ARBA00023303"/>
    </source>
</evidence>
<dbReference type="GO" id="GO:0071260">
    <property type="term" value="P:cellular response to mechanical stimulus"/>
    <property type="evidence" value="ECO:0007669"/>
    <property type="project" value="TreeGrafter"/>
</dbReference>
<sequence>MAIFPNSYTAKLNRLGDNVTEEQVRVMALVIISLSVVIELLEIITSGYGLLCRYHLKEVYERRRKNEIALRRRQRRLEEQSLNSEQLLLKPYRTSSDTQPQISENNSSSMASNPPKLLRVGIGQAVEVAMESLLHFLLRCALSVTTIGLFVITTIVIDKSILSIIYFVLLAAFVHTAQVSYSFIWEHAYEAYSILGVFNIFYLLIYIIDCAYENNATKMLLRSNLVDVFNYAYAKDDPISQRVVHISLILAFSASIFGYIFIHHYPIAFKVSLPFIIRRRKQQCGRFLLISAHRTIDVICALLFASSAAEHVSPLSVPQMVCAILLCYEIEESKKTICYFTMGLYIPLITVIKLSFFVYKGPIRDLDICENVNADKWMYWFGLVSDGNSLYVSVCCLMGIHFRSFVEHLYLKYTDRHRGCDNFLPFPSVDYKNANSATINLIAFYINYGYYKFGFEIYNVFWLASIVTSVNIISLISLALLMTTVVMERSRIRRIFLFFVFFHIGVFAYEFIAHIGTPPSHCFRTFIAPEYAPYLALPNIARSKFDGTLLLYFLNVVLSLMQYQLFKIESANDENYGGGSNDGVFEQKDDNAEVTRTNPIPNFYSQDARQGLDVGNWRLSHVVSVSKFLKRKHAFLFRLFLDAVKQCVFSYYHWLVLLLIFSNGIRMTSPVFLSIGHIIFAFLNFWRGTDLYLSSLKIFRRKWRVITLYLLGSLFLQIFALIMRAVLDEFIVSKSSNKRAVAVCRMLHVYFKRPDEYVIDGIEPYANVDVRAYSFDVIVFAALLLHLRMIVSWHFQHTVIDFRADRIICYRGQVLHDQLLLKAMTFAQQKDRFRVGELKRRTAIAGKMELPFGRFQVQSIRGWNKVIFDASEEAYAADCQTCRKRQSNSESERIESIVSAVRKKKPYVTVSELVAKTALWLGRMSLDYRYIRFVLDNEKKLLAERLPKDMGTSIFESSINVRGLNLGKEVCLVNHAHDIVKYMDEVHRRWLRLPILWRLLSAFSSVVLSNTAFLCYCAIIVLHAQAACLLTLPLPLIIFFWAALSSRPSYSVWIIIIFYVQVIIVVMMNFKYSFLPWTCNRGLHCADWNMRRAGRFVGIADEPISVILFCLLVFALFTHRYSMRRNGSWWGCYARLLQPEQKDKRCWLVSMMQEMFNPRCPLPSDYYPWMVVSHFVAIAVLILRFSDFDTAKRNVFSFDGDLKLPDYFVVFFMVSICELIFDRILYLRKAAKLKFVYLIIETLFTHAFVIVVLVIRQNDPTEVLRHSNVGLFFWYLARCVHILASAFQIRDGYPQYMSGRSMRSNNPISWLLYVVCFFAVPLFEICVIIDWTFTDTSLPLFNFYTLETIDFYLYFINGMRKFELFYAKKRGEKTAAFTKAMLGGGIILGFLFILVCLLMFISENAFVAIYLPKEMDFSLRLADHPILYQSHLQELPTISETEFEKLKSFFSDDVRATALLEGCGERSMLDVRMPKESALWYVHPHWEDDLKRLLRDESKSIKLKARLTLKRMHLREQSESFLQKSDTQTIEHTGEWDMRMSHKMRRRFAEVLDSRNCNASFTMNITDIMPPLLMVPTEGNIRIPFPVTRRRHTYERLYFLYETRLVVTSDCISSIPGQFVAHTISMVRTVLDSTGKPREENLEPRFVFFVAKVSSALTKKVLKSSVSSLVVLIVMVFLLSSKMRDVLMTKPFALPFNEIGDPSRLIQLCDDIFCARQARLFDLEHDLFGKLIYIIRSSEALIHYTVYNMKNLRK</sequence>
<keyword evidence="6" id="KW-1133">Transmembrane helix</keyword>
<keyword evidence="7" id="KW-0406">Ion transport</keyword>
<feature type="domain" description="Piezo transmembrane helical unit" evidence="12">
    <location>
        <begin position="1009"/>
        <end position="1129"/>
    </location>
</feature>
<evidence type="ECO:0000256" key="8">
    <source>
        <dbReference type="ARBA" id="ARBA00023136"/>
    </source>
</evidence>
<dbReference type="GO" id="GO:0042391">
    <property type="term" value="P:regulation of membrane potential"/>
    <property type="evidence" value="ECO:0007669"/>
    <property type="project" value="TreeGrafter"/>
</dbReference>
<keyword evidence="4" id="KW-1003">Cell membrane</keyword>
<feature type="domain" description="Piezo TM25-28" evidence="11">
    <location>
        <begin position="637"/>
        <end position="842"/>
    </location>
</feature>
<keyword evidence="5" id="KW-0812">Transmembrane</keyword>
<dbReference type="InterPro" id="IPR056768">
    <property type="entry name" value="THU_Piezo"/>
</dbReference>
<dbReference type="Pfam" id="PF15917">
    <property type="entry name" value="Piezo_TM25-28"/>
    <property type="match status" value="1"/>
</dbReference>
<keyword evidence="15" id="KW-1185">Reference proteome</keyword>
<keyword evidence="9" id="KW-0407">Ion channel</keyword>
<dbReference type="InterPro" id="IPR027272">
    <property type="entry name" value="Piezo"/>
</dbReference>
<dbReference type="GO" id="GO:0050982">
    <property type="term" value="P:detection of mechanical stimulus"/>
    <property type="evidence" value="ECO:0007669"/>
    <property type="project" value="TreeGrafter"/>
</dbReference>
<dbReference type="EMBL" id="UYWY01020673">
    <property type="protein sequence ID" value="VDM42267.1"/>
    <property type="molecule type" value="Genomic_DNA"/>
</dbReference>
<evidence type="ECO:0000313" key="14">
    <source>
        <dbReference type="EMBL" id="VDM42267.1"/>
    </source>
</evidence>
<dbReference type="WBParaSite" id="TCNE_0001094601-mRNA-1">
    <property type="protein sequence ID" value="TCNE_0001094601-mRNA-1"/>
    <property type="gene ID" value="TCNE_0001094601"/>
</dbReference>
<comment type="similarity">
    <text evidence="2">Belongs to the PIEZO (TC 1.A.75) family.</text>
</comment>
<proteinExistence type="inferred from homology"/>
<dbReference type="GO" id="GO:0005886">
    <property type="term" value="C:plasma membrane"/>
    <property type="evidence" value="ECO:0007669"/>
    <property type="project" value="UniProtKB-SubCell"/>
</dbReference>
<dbReference type="Proteomes" id="UP000050794">
    <property type="component" value="Unassembled WGS sequence"/>
</dbReference>
<name>A0A183UR26_TOXCA</name>
<feature type="domain" description="Piezo THU9 and anchor" evidence="13">
    <location>
        <begin position="1164"/>
        <end position="1402"/>
    </location>
</feature>
<evidence type="ECO:0000256" key="4">
    <source>
        <dbReference type="ARBA" id="ARBA00022475"/>
    </source>
</evidence>
<evidence type="ECO:0000259" key="11">
    <source>
        <dbReference type="Pfam" id="PF15917"/>
    </source>
</evidence>
<evidence type="ECO:0000259" key="10">
    <source>
        <dbReference type="Pfam" id="PF12166"/>
    </source>
</evidence>
<evidence type="ECO:0000256" key="2">
    <source>
        <dbReference type="ARBA" id="ARBA00007821"/>
    </source>
</evidence>
<dbReference type="InterPro" id="IPR056770">
    <property type="entry name" value="Piezo_THU9_anchor"/>
</dbReference>
<evidence type="ECO:0000256" key="3">
    <source>
        <dbReference type="ARBA" id="ARBA00022448"/>
    </source>
</evidence>
<protein>
    <submittedName>
        <fullName evidence="16">Pecanex-like protein</fullName>
    </submittedName>
</protein>
<dbReference type="Pfam" id="PF24874">
    <property type="entry name" value="Piezo_THU9_anchor"/>
    <property type="match status" value="1"/>
</dbReference>
<dbReference type="InterPro" id="IPR031805">
    <property type="entry name" value="Piezo_TM25-28"/>
</dbReference>
<reference evidence="16" key="1">
    <citation type="submission" date="2016-06" db="UniProtKB">
        <authorList>
            <consortium name="WormBaseParasite"/>
        </authorList>
    </citation>
    <scope>IDENTIFICATION</scope>
</reference>
<comment type="subcellular location">
    <subcellularLocation>
        <location evidence="1">Cell membrane</location>
        <topology evidence="1">Multi-pass membrane protein</topology>
    </subcellularLocation>
</comment>
<evidence type="ECO:0000313" key="16">
    <source>
        <dbReference type="WBParaSite" id="TCNE_0001094601-mRNA-1"/>
    </source>
</evidence>
<accession>A0A183UR26</accession>
<dbReference type="Pfam" id="PF23188">
    <property type="entry name" value="THU_Piezo1"/>
    <property type="match status" value="1"/>
</dbReference>
<evidence type="ECO:0000259" key="12">
    <source>
        <dbReference type="Pfam" id="PF23188"/>
    </source>
</evidence>
<gene>
    <name evidence="14" type="ORF">TCNE_LOCUS10946</name>
</gene>
<dbReference type="InterPro" id="IPR031334">
    <property type="entry name" value="Piezo_cap_dom"/>
</dbReference>
<feature type="domain" description="Piezo non-specific cation channel cap" evidence="10">
    <location>
        <begin position="1436"/>
        <end position="1745"/>
    </location>
</feature>
<organism evidence="15 16">
    <name type="scientific">Toxocara canis</name>
    <name type="common">Canine roundworm</name>
    <dbReference type="NCBI Taxonomy" id="6265"/>
    <lineage>
        <taxon>Eukaryota</taxon>
        <taxon>Metazoa</taxon>
        <taxon>Ecdysozoa</taxon>
        <taxon>Nematoda</taxon>
        <taxon>Chromadorea</taxon>
        <taxon>Rhabditida</taxon>
        <taxon>Spirurina</taxon>
        <taxon>Ascaridomorpha</taxon>
        <taxon>Ascaridoidea</taxon>
        <taxon>Toxocaridae</taxon>
        <taxon>Toxocara</taxon>
    </lineage>
</organism>
<evidence type="ECO:0000256" key="1">
    <source>
        <dbReference type="ARBA" id="ARBA00004651"/>
    </source>
</evidence>
<dbReference type="Pfam" id="PF12166">
    <property type="entry name" value="Piezo_cap"/>
    <property type="match status" value="1"/>
</dbReference>
<evidence type="ECO:0000259" key="13">
    <source>
        <dbReference type="Pfam" id="PF24874"/>
    </source>
</evidence>
<reference evidence="14 15" key="2">
    <citation type="submission" date="2018-11" db="EMBL/GenBank/DDBJ databases">
        <authorList>
            <consortium name="Pathogen Informatics"/>
        </authorList>
    </citation>
    <scope>NUCLEOTIDE SEQUENCE [LARGE SCALE GENOMIC DNA]</scope>
</reference>